<feature type="domain" description="SPOR" evidence="8">
    <location>
        <begin position="205"/>
        <end position="281"/>
    </location>
</feature>
<evidence type="ECO:0000256" key="5">
    <source>
        <dbReference type="RuleBase" id="RU003495"/>
    </source>
</evidence>
<dbReference type="EMBL" id="QZCH01000001">
    <property type="protein sequence ID" value="RJG51237.1"/>
    <property type="molecule type" value="Genomic_DNA"/>
</dbReference>
<dbReference type="EC" id="4.2.2.-" evidence="4"/>
<dbReference type="PANTHER" id="PTHR34183:SF1">
    <property type="entry name" value="ENDOLYTIC PEPTIDOGLYCAN TRANSGLYCOSYLASE RLPA"/>
    <property type="match status" value="1"/>
</dbReference>
<dbReference type="RefSeq" id="WP_119908785.1">
    <property type="nucleotide sequence ID" value="NZ_QZCH01000001.1"/>
</dbReference>
<dbReference type="SUPFAM" id="SSF110997">
    <property type="entry name" value="Sporulation related repeat"/>
    <property type="match status" value="1"/>
</dbReference>
<evidence type="ECO:0000313" key="10">
    <source>
        <dbReference type="Proteomes" id="UP000283255"/>
    </source>
</evidence>
<dbReference type="AlphaFoldDB" id="A0A418YJS6"/>
<dbReference type="NCBIfam" id="TIGR00413">
    <property type="entry name" value="rlpA"/>
    <property type="match status" value="1"/>
</dbReference>
<comment type="function">
    <text evidence="4">Lytic transglycosylase with a strong preference for naked glycan strands that lack stem peptides.</text>
</comment>
<dbReference type="FunFam" id="2.40.40.10:FF:000003">
    <property type="entry name" value="Endolytic peptidoglycan transglycosylase RlpA"/>
    <property type="match status" value="1"/>
</dbReference>
<evidence type="ECO:0000313" key="9">
    <source>
        <dbReference type="EMBL" id="RJG51237.1"/>
    </source>
</evidence>
<dbReference type="GO" id="GO:0042834">
    <property type="term" value="F:peptidoglycan binding"/>
    <property type="evidence" value="ECO:0007669"/>
    <property type="project" value="InterPro"/>
</dbReference>
<evidence type="ECO:0000256" key="6">
    <source>
        <dbReference type="SAM" id="MobiDB-lite"/>
    </source>
</evidence>
<keyword evidence="4" id="KW-0564">Palmitate</keyword>
<feature type="chain" id="PRO_5019592330" description="Endolytic peptidoglycan transglycosylase RlpA" evidence="7">
    <location>
        <begin position="27"/>
        <end position="287"/>
    </location>
</feature>
<comment type="similarity">
    <text evidence="4 5">Belongs to the RlpA family.</text>
</comment>
<keyword evidence="4" id="KW-0472">Membrane</keyword>
<reference evidence="9 10" key="2">
    <citation type="submission" date="2019-01" db="EMBL/GenBank/DDBJ databases">
        <title>Motilimonas pumilus sp. nov., isolated from the gut of sea cucumber (Apostichopus japonicus).</title>
        <authorList>
            <person name="Wang F.-Q."/>
            <person name="Ren L.-H."/>
            <person name="Lin Y.-W."/>
            <person name="Sun G.-H."/>
            <person name="Du Z.-J."/>
            <person name="Zhao J.-X."/>
            <person name="Liu X.-J."/>
            <person name="Liu L.-J."/>
        </authorList>
    </citation>
    <scope>NUCLEOTIDE SEQUENCE [LARGE SCALE GENOMIC DNA]</scope>
    <source>
        <strain evidence="9 10">PLHSC7-2</strain>
    </source>
</reference>
<dbReference type="GO" id="GO:0008932">
    <property type="term" value="F:lytic endotransglycosylase activity"/>
    <property type="evidence" value="ECO:0007669"/>
    <property type="project" value="UniProtKB-UniRule"/>
</dbReference>
<dbReference type="Pfam" id="PF05036">
    <property type="entry name" value="SPOR"/>
    <property type="match status" value="1"/>
</dbReference>
<dbReference type="GO" id="GO:0009279">
    <property type="term" value="C:cell outer membrane"/>
    <property type="evidence" value="ECO:0007669"/>
    <property type="project" value="TreeGrafter"/>
</dbReference>
<keyword evidence="1 7" id="KW-0732">Signal</keyword>
<comment type="subcellular location">
    <subcellularLocation>
        <location evidence="4">Cell membrane</location>
        <topology evidence="4">Lipid-anchor</topology>
    </subcellularLocation>
</comment>
<evidence type="ECO:0000256" key="7">
    <source>
        <dbReference type="SAM" id="SignalP"/>
    </source>
</evidence>
<dbReference type="PROSITE" id="PS51724">
    <property type="entry name" value="SPOR"/>
    <property type="match status" value="1"/>
</dbReference>
<dbReference type="InterPro" id="IPR007730">
    <property type="entry name" value="SPOR-like_dom"/>
</dbReference>
<keyword evidence="3 4" id="KW-0961">Cell wall biogenesis/degradation</keyword>
<keyword evidence="4" id="KW-0449">Lipoprotein</keyword>
<dbReference type="GO" id="GO:0005886">
    <property type="term" value="C:plasma membrane"/>
    <property type="evidence" value="ECO:0007669"/>
    <property type="project" value="UniProtKB-SubCell"/>
</dbReference>
<evidence type="ECO:0000256" key="2">
    <source>
        <dbReference type="ARBA" id="ARBA00023239"/>
    </source>
</evidence>
<dbReference type="PROSITE" id="PS51257">
    <property type="entry name" value="PROKAR_LIPOPROTEIN"/>
    <property type="match status" value="1"/>
</dbReference>
<evidence type="ECO:0000259" key="8">
    <source>
        <dbReference type="PROSITE" id="PS51724"/>
    </source>
</evidence>
<dbReference type="InterPro" id="IPR009009">
    <property type="entry name" value="RlpA-like_DPBB"/>
</dbReference>
<dbReference type="Gene3D" id="3.30.70.1070">
    <property type="entry name" value="Sporulation related repeat"/>
    <property type="match status" value="1"/>
</dbReference>
<dbReference type="InterPro" id="IPR036908">
    <property type="entry name" value="RlpA-like_sf"/>
</dbReference>
<protein>
    <recommendedName>
        <fullName evidence="4">Endolytic peptidoglycan transglycosylase RlpA</fullName>
        <ecNumber evidence="4">4.2.2.-</ecNumber>
    </recommendedName>
</protein>
<dbReference type="Proteomes" id="UP000283255">
    <property type="component" value="Unassembled WGS sequence"/>
</dbReference>
<name>A0A418YJS6_9GAMM</name>
<dbReference type="SUPFAM" id="SSF50685">
    <property type="entry name" value="Barwin-like endoglucanases"/>
    <property type="match status" value="1"/>
</dbReference>
<keyword evidence="2 4" id="KW-0456">Lyase</keyword>
<feature type="compositionally biased region" description="Polar residues" evidence="6">
    <location>
        <begin position="26"/>
        <end position="54"/>
    </location>
</feature>
<dbReference type="GO" id="GO:0000270">
    <property type="term" value="P:peptidoglycan metabolic process"/>
    <property type="evidence" value="ECO:0007669"/>
    <property type="project" value="UniProtKB-UniRule"/>
</dbReference>
<evidence type="ECO:0000256" key="4">
    <source>
        <dbReference type="HAMAP-Rule" id="MF_02071"/>
    </source>
</evidence>
<dbReference type="InterPro" id="IPR036680">
    <property type="entry name" value="SPOR-like_sf"/>
</dbReference>
<dbReference type="CDD" id="cd22268">
    <property type="entry name" value="DPBB_RlpA-like"/>
    <property type="match status" value="1"/>
</dbReference>
<dbReference type="HAMAP" id="MF_02071">
    <property type="entry name" value="RlpA"/>
    <property type="match status" value="1"/>
</dbReference>
<feature type="region of interest" description="Disordered" evidence="6">
    <location>
        <begin position="26"/>
        <end position="78"/>
    </location>
</feature>
<dbReference type="PANTHER" id="PTHR34183">
    <property type="entry name" value="ENDOLYTIC PEPTIDOGLYCAN TRANSGLYCOSYLASE RLPA"/>
    <property type="match status" value="1"/>
</dbReference>
<comment type="caution">
    <text evidence="9">The sequence shown here is derived from an EMBL/GenBank/DDBJ whole genome shotgun (WGS) entry which is preliminary data.</text>
</comment>
<evidence type="ECO:0000256" key="3">
    <source>
        <dbReference type="ARBA" id="ARBA00023316"/>
    </source>
</evidence>
<dbReference type="Gene3D" id="2.40.40.10">
    <property type="entry name" value="RlpA-like domain"/>
    <property type="match status" value="1"/>
</dbReference>
<proteinExistence type="inferred from homology"/>
<keyword evidence="4" id="KW-1003">Cell membrane</keyword>
<dbReference type="InterPro" id="IPR012997">
    <property type="entry name" value="RplA"/>
</dbReference>
<dbReference type="InterPro" id="IPR034718">
    <property type="entry name" value="RlpA"/>
</dbReference>
<dbReference type="Pfam" id="PF03330">
    <property type="entry name" value="DPBB_1"/>
    <property type="match status" value="1"/>
</dbReference>
<sequence>MLKAISYPIAAVLIAASLLTACSQNATDSSATDNKADTSTVPSSSRYSISQDHAPTQIPDLSTVEEPEPRYEPYSAKGNKSYTVRGQRYHVWKDKAAYKEVGHASWYGNKFHGHLTSNGERYDMYSMSAAHKNLPLPSYVKVTNLANQKSVIVRVNDRGPFHGGRIIDLSYAAADKIGMVHSGTAKVEVELINPNYNKANPQQALLPANEYLIQVVAGSNKAKLETLAKQLEQTYQVPTVIVADKAIYRLRIGPLTDQPKTFQLFNQLKAGAYPSAFVITQAITPQS</sequence>
<dbReference type="OrthoDB" id="9779128at2"/>
<organism evidence="9 10">
    <name type="scientific">Motilimonas pumila</name>
    <dbReference type="NCBI Taxonomy" id="2303987"/>
    <lineage>
        <taxon>Bacteria</taxon>
        <taxon>Pseudomonadati</taxon>
        <taxon>Pseudomonadota</taxon>
        <taxon>Gammaproteobacteria</taxon>
        <taxon>Alteromonadales</taxon>
        <taxon>Alteromonadales genera incertae sedis</taxon>
        <taxon>Motilimonas</taxon>
    </lineage>
</organism>
<accession>A0A418YJS6</accession>
<evidence type="ECO:0000256" key="1">
    <source>
        <dbReference type="ARBA" id="ARBA00022729"/>
    </source>
</evidence>
<dbReference type="GO" id="GO:0071555">
    <property type="term" value="P:cell wall organization"/>
    <property type="evidence" value="ECO:0007669"/>
    <property type="project" value="UniProtKB-KW"/>
</dbReference>
<feature type="signal peptide" evidence="7">
    <location>
        <begin position="1"/>
        <end position="26"/>
    </location>
</feature>
<gene>
    <name evidence="4" type="primary">rlpA</name>
    <name evidence="9" type="ORF">D1Z90_00430</name>
</gene>
<reference evidence="9 10" key="1">
    <citation type="submission" date="2018-09" db="EMBL/GenBank/DDBJ databases">
        <authorList>
            <person name="Wang F."/>
        </authorList>
    </citation>
    <scope>NUCLEOTIDE SEQUENCE [LARGE SCALE GENOMIC DNA]</scope>
    <source>
        <strain evidence="9 10">PLHSC7-2</strain>
    </source>
</reference>
<keyword evidence="10" id="KW-1185">Reference proteome</keyword>